<reference evidence="3" key="2">
    <citation type="submission" date="2020-09" db="EMBL/GenBank/DDBJ databases">
        <authorList>
            <person name="Sun Q."/>
            <person name="Zhou Y."/>
        </authorList>
    </citation>
    <scope>NUCLEOTIDE SEQUENCE</scope>
    <source>
        <strain evidence="3">CGMCC 1.15725</strain>
    </source>
</reference>
<dbReference type="InterPro" id="IPR029044">
    <property type="entry name" value="Nucleotide-diphossugar_trans"/>
</dbReference>
<feature type="region of interest" description="Disordered" evidence="1">
    <location>
        <begin position="1"/>
        <end position="25"/>
    </location>
</feature>
<dbReference type="EMBL" id="BMJQ01000001">
    <property type="protein sequence ID" value="GGF01944.1"/>
    <property type="molecule type" value="Genomic_DNA"/>
</dbReference>
<evidence type="ECO:0000313" key="3">
    <source>
        <dbReference type="EMBL" id="GGF01944.1"/>
    </source>
</evidence>
<dbReference type="RefSeq" id="WP_189041958.1">
    <property type="nucleotide sequence ID" value="NZ_BMJQ01000001.1"/>
</dbReference>
<evidence type="ECO:0000256" key="1">
    <source>
        <dbReference type="SAM" id="MobiDB-lite"/>
    </source>
</evidence>
<dbReference type="PANTHER" id="PTHR43685:SF2">
    <property type="entry name" value="GLYCOSYLTRANSFERASE 2-LIKE DOMAIN-CONTAINING PROTEIN"/>
    <property type="match status" value="1"/>
</dbReference>
<name>A0A8J2YPB9_9PROT</name>
<evidence type="ECO:0000259" key="2">
    <source>
        <dbReference type="Pfam" id="PF00535"/>
    </source>
</evidence>
<gene>
    <name evidence="3" type="ORF">GCM10011611_04300</name>
</gene>
<dbReference type="Proteomes" id="UP000646365">
    <property type="component" value="Unassembled WGS sequence"/>
</dbReference>
<dbReference type="AlphaFoldDB" id="A0A8J2YPB9"/>
<accession>A0A8J2YPB9</accession>
<evidence type="ECO:0000313" key="4">
    <source>
        <dbReference type="Proteomes" id="UP000646365"/>
    </source>
</evidence>
<feature type="domain" description="Glycosyltransferase 2-like" evidence="2">
    <location>
        <begin position="31"/>
        <end position="158"/>
    </location>
</feature>
<keyword evidence="4" id="KW-1185">Reference proteome</keyword>
<feature type="compositionally biased region" description="Polar residues" evidence="1">
    <location>
        <begin position="1"/>
        <end position="11"/>
    </location>
</feature>
<dbReference type="PANTHER" id="PTHR43685">
    <property type="entry name" value="GLYCOSYLTRANSFERASE"/>
    <property type="match status" value="1"/>
</dbReference>
<dbReference type="Gene3D" id="3.90.550.10">
    <property type="entry name" value="Spore Coat Polysaccharide Biosynthesis Protein SpsA, Chain A"/>
    <property type="match status" value="1"/>
</dbReference>
<dbReference type="GO" id="GO:0016740">
    <property type="term" value="F:transferase activity"/>
    <property type="evidence" value="ECO:0007669"/>
    <property type="project" value="UniProtKB-KW"/>
</dbReference>
<dbReference type="CDD" id="cd00761">
    <property type="entry name" value="Glyco_tranf_GTA_type"/>
    <property type="match status" value="1"/>
</dbReference>
<sequence>MTTVIGSTPSKTGRARDAAGAPSEPDSTLVSVIIPTYNAARFVERTLASVLAQTHARLEVLVVDDGSTDQTTAIVEAAALRDPRIKLFRRDHGGVAAARNFALTQAEGTLIAPVDADDLWHPAKLAQQLAALARSGPETGVVYCWSVGIDEDDVVTVPNLCESRAAGSVLADMIECNLPGNASTPLIRRSCLEAVGGYDPGLMAAGAQGTEDWKLYLALAEICEFAVVRRHLVGYRRTRENMSSNVAVMERSIGLLRSWFMGKWPELPRRHLRRHCYFADHYLASLALGRDDLPQALRYQMRAWRVRPLGLLHASSLRFAATVLARFLGRTRVLGSVDPVAFCDFVEPEAAL</sequence>
<comment type="caution">
    <text evidence="3">The sequence shown here is derived from an EMBL/GenBank/DDBJ whole genome shotgun (WGS) entry which is preliminary data.</text>
</comment>
<dbReference type="InterPro" id="IPR050834">
    <property type="entry name" value="Glycosyltransf_2"/>
</dbReference>
<organism evidence="3 4">
    <name type="scientific">Aliidongia dinghuensis</name>
    <dbReference type="NCBI Taxonomy" id="1867774"/>
    <lineage>
        <taxon>Bacteria</taxon>
        <taxon>Pseudomonadati</taxon>
        <taxon>Pseudomonadota</taxon>
        <taxon>Alphaproteobacteria</taxon>
        <taxon>Rhodospirillales</taxon>
        <taxon>Dongiaceae</taxon>
        <taxon>Aliidongia</taxon>
    </lineage>
</organism>
<dbReference type="Pfam" id="PF00535">
    <property type="entry name" value="Glycos_transf_2"/>
    <property type="match status" value="1"/>
</dbReference>
<dbReference type="GO" id="GO:0044010">
    <property type="term" value="P:single-species biofilm formation"/>
    <property type="evidence" value="ECO:0007669"/>
    <property type="project" value="TreeGrafter"/>
</dbReference>
<dbReference type="InterPro" id="IPR001173">
    <property type="entry name" value="Glyco_trans_2-like"/>
</dbReference>
<proteinExistence type="predicted"/>
<reference evidence="3" key="1">
    <citation type="journal article" date="2014" name="Int. J. Syst. Evol. Microbiol.">
        <title>Complete genome sequence of Corynebacterium casei LMG S-19264T (=DSM 44701T), isolated from a smear-ripened cheese.</title>
        <authorList>
            <consortium name="US DOE Joint Genome Institute (JGI-PGF)"/>
            <person name="Walter F."/>
            <person name="Albersmeier A."/>
            <person name="Kalinowski J."/>
            <person name="Ruckert C."/>
        </authorList>
    </citation>
    <scope>NUCLEOTIDE SEQUENCE</scope>
    <source>
        <strain evidence="3">CGMCC 1.15725</strain>
    </source>
</reference>
<dbReference type="SUPFAM" id="SSF53448">
    <property type="entry name" value="Nucleotide-diphospho-sugar transferases"/>
    <property type="match status" value="1"/>
</dbReference>
<protein>
    <submittedName>
        <fullName evidence="3">Glycosyl transferase</fullName>
    </submittedName>
</protein>
<keyword evidence="3" id="KW-0808">Transferase</keyword>